<organism evidence="2 3">
    <name type="scientific">Brevibacillus parabrevis</name>
    <dbReference type="NCBI Taxonomy" id="54914"/>
    <lineage>
        <taxon>Bacteria</taxon>
        <taxon>Bacillati</taxon>
        <taxon>Bacillota</taxon>
        <taxon>Bacilli</taxon>
        <taxon>Bacillales</taxon>
        <taxon>Paenibacillaceae</taxon>
        <taxon>Brevibacillus</taxon>
    </lineage>
</organism>
<feature type="compositionally biased region" description="Polar residues" evidence="1">
    <location>
        <begin position="102"/>
        <end position="122"/>
    </location>
</feature>
<comment type="caution">
    <text evidence="2">The sequence shown here is derived from an EMBL/GenBank/DDBJ whole genome shotgun (WGS) entry which is preliminary data.</text>
</comment>
<sequence>MASTNHSSNYSTTRFVLSRRGTDSSLTIMINNRSANDRSLNLRVEDADTKEPLIAYTNGTPIDQTVLIPAGSAEALQIHLNETTSRIALEVSNPSSGGGMSVRQSNSSRGGQNNQQIQLTLK</sequence>
<accession>A0A4Y3PMR6</accession>
<feature type="region of interest" description="Disordered" evidence="1">
    <location>
        <begin position="90"/>
        <end position="122"/>
    </location>
</feature>
<gene>
    <name evidence="2" type="ORF">BPA01_54120</name>
</gene>
<dbReference type="Proteomes" id="UP000316882">
    <property type="component" value="Unassembled WGS sequence"/>
</dbReference>
<reference evidence="2 3" key="1">
    <citation type="submission" date="2019-06" db="EMBL/GenBank/DDBJ databases">
        <title>Whole genome shotgun sequence of Brevibacillus parabrevis NBRC 12334.</title>
        <authorList>
            <person name="Hosoyama A."/>
            <person name="Uohara A."/>
            <person name="Ohji S."/>
            <person name="Ichikawa N."/>
        </authorList>
    </citation>
    <scope>NUCLEOTIDE SEQUENCE [LARGE SCALE GENOMIC DNA]</scope>
    <source>
        <strain evidence="2 3">NBRC 12334</strain>
    </source>
</reference>
<protein>
    <submittedName>
        <fullName evidence="2">Uncharacterized protein</fullName>
    </submittedName>
</protein>
<evidence type="ECO:0000256" key="1">
    <source>
        <dbReference type="SAM" id="MobiDB-lite"/>
    </source>
</evidence>
<evidence type="ECO:0000313" key="2">
    <source>
        <dbReference type="EMBL" id="GEB35832.1"/>
    </source>
</evidence>
<proteinExistence type="predicted"/>
<name>A0A4Y3PMR6_BREPA</name>
<dbReference type="AlphaFoldDB" id="A0A4Y3PMR6"/>
<dbReference type="EMBL" id="BJMH01000057">
    <property type="protein sequence ID" value="GEB35832.1"/>
    <property type="molecule type" value="Genomic_DNA"/>
</dbReference>
<keyword evidence="3" id="KW-1185">Reference proteome</keyword>
<dbReference type="RefSeq" id="WP_122966889.1">
    <property type="nucleotide sequence ID" value="NZ_BJMH01000057.1"/>
</dbReference>
<evidence type="ECO:0000313" key="3">
    <source>
        <dbReference type="Proteomes" id="UP000316882"/>
    </source>
</evidence>
<dbReference type="STRING" id="54914.AV540_21680"/>